<evidence type="ECO:0000256" key="7">
    <source>
        <dbReference type="HAMAP-Rule" id="MF_00083"/>
    </source>
</evidence>
<dbReference type="InterPro" id="IPR001328">
    <property type="entry name" value="Pept_tRNA_hydro"/>
</dbReference>
<sequence>MGTRFKLVVGLGNPTAQYEKTRHNAGFWFVDEIAETYGAVFREDRRFQGLVAALEFGGGSVLLLKPMTFMNRSGQSVAALVRYYKITAEEMLVAHDELDFAPGVVRLKCGGGHGGHNGLRDLIDQLGTAGFWRIRIGIGHPGNRDEVVPYVLGNPGANERELICRAISRVTELFPAILRGELSAVTTRLHTDSQR</sequence>
<evidence type="ECO:0000256" key="1">
    <source>
        <dbReference type="ARBA" id="ARBA00013260"/>
    </source>
</evidence>
<evidence type="ECO:0000256" key="8">
    <source>
        <dbReference type="RuleBase" id="RU000673"/>
    </source>
</evidence>
<evidence type="ECO:0000256" key="6">
    <source>
        <dbReference type="ARBA" id="ARBA00050038"/>
    </source>
</evidence>
<accession>A0ABN8X754</accession>
<dbReference type="Proteomes" id="UP001162030">
    <property type="component" value="Chromosome"/>
</dbReference>
<evidence type="ECO:0000256" key="4">
    <source>
        <dbReference type="ARBA" id="ARBA00022884"/>
    </source>
</evidence>
<keyword evidence="11" id="KW-1185">Reference proteome</keyword>
<comment type="function">
    <text evidence="7">Catalyzes the release of premature peptidyl moieties from peptidyl-tRNA molecules trapped in stalled 50S ribosomal subunits, and thus maintains levels of free tRNAs and 50S ribosomes.</text>
</comment>
<name>A0ABN8X754_9GAMM</name>
<feature type="binding site" evidence="7">
    <location>
        <position position="117"/>
    </location>
    <ligand>
        <name>tRNA</name>
        <dbReference type="ChEBI" id="CHEBI:17843"/>
    </ligand>
</feature>
<keyword evidence="3 7" id="KW-0378">Hydrolase</keyword>
<feature type="binding site" evidence="7">
    <location>
        <position position="71"/>
    </location>
    <ligand>
        <name>tRNA</name>
        <dbReference type="ChEBI" id="CHEBI:17843"/>
    </ligand>
</feature>
<dbReference type="Gene3D" id="3.40.50.1470">
    <property type="entry name" value="Peptidyl-tRNA hydrolase"/>
    <property type="match status" value="1"/>
</dbReference>
<dbReference type="PANTHER" id="PTHR17224">
    <property type="entry name" value="PEPTIDYL-TRNA HYDROLASE"/>
    <property type="match status" value="1"/>
</dbReference>
<dbReference type="PROSITE" id="PS01195">
    <property type="entry name" value="PEPT_TRNA_HYDROL_1"/>
    <property type="match status" value="1"/>
</dbReference>
<dbReference type="RefSeq" id="WP_026611363.1">
    <property type="nucleotide sequence ID" value="NZ_OX458333.1"/>
</dbReference>
<evidence type="ECO:0000256" key="3">
    <source>
        <dbReference type="ARBA" id="ARBA00022801"/>
    </source>
</evidence>
<dbReference type="PROSITE" id="PS01196">
    <property type="entry name" value="PEPT_TRNA_HYDROL_2"/>
    <property type="match status" value="1"/>
</dbReference>
<dbReference type="InterPro" id="IPR018171">
    <property type="entry name" value="Pept_tRNA_hydro_CS"/>
</dbReference>
<proteinExistence type="inferred from homology"/>
<keyword evidence="2 7" id="KW-0820">tRNA-binding</keyword>
<evidence type="ECO:0000256" key="9">
    <source>
        <dbReference type="RuleBase" id="RU004320"/>
    </source>
</evidence>
<keyword evidence="4 7" id="KW-0694">RNA-binding</keyword>
<dbReference type="CDD" id="cd00462">
    <property type="entry name" value="PTH"/>
    <property type="match status" value="1"/>
</dbReference>
<dbReference type="GO" id="GO:0004045">
    <property type="term" value="F:peptidyl-tRNA hydrolase activity"/>
    <property type="evidence" value="ECO:0007669"/>
    <property type="project" value="UniProtKB-EC"/>
</dbReference>
<dbReference type="PANTHER" id="PTHR17224:SF1">
    <property type="entry name" value="PEPTIDYL-TRNA HYDROLASE"/>
    <property type="match status" value="1"/>
</dbReference>
<comment type="subunit">
    <text evidence="7">Monomer.</text>
</comment>
<keyword evidence="7" id="KW-0963">Cytoplasm</keyword>
<feature type="binding site" evidence="7">
    <location>
        <position position="69"/>
    </location>
    <ligand>
        <name>tRNA</name>
        <dbReference type="ChEBI" id="CHEBI:17843"/>
    </ligand>
</feature>
<feature type="site" description="Stabilizes the basic form of H active site to accept a proton" evidence="7">
    <location>
        <position position="96"/>
    </location>
</feature>
<comment type="similarity">
    <text evidence="5 7 9">Belongs to the PTH family.</text>
</comment>
<dbReference type="Pfam" id="PF01195">
    <property type="entry name" value="Pept_tRNA_hydro"/>
    <property type="match status" value="1"/>
</dbReference>
<evidence type="ECO:0000313" key="11">
    <source>
        <dbReference type="Proteomes" id="UP001162030"/>
    </source>
</evidence>
<comment type="subcellular location">
    <subcellularLocation>
        <location evidence="7">Cytoplasm</location>
    </subcellularLocation>
</comment>
<feature type="site" description="Discriminates between blocked and unblocked aminoacyl-tRNA" evidence="7">
    <location>
        <position position="13"/>
    </location>
</feature>
<evidence type="ECO:0000256" key="2">
    <source>
        <dbReference type="ARBA" id="ARBA00022555"/>
    </source>
</evidence>
<feature type="binding site" evidence="7">
    <location>
        <position position="18"/>
    </location>
    <ligand>
        <name>tRNA</name>
        <dbReference type="ChEBI" id="CHEBI:17843"/>
    </ligand>
</feature>
<dbReference type="EMBL" id="OX458333">
    <property type="protein sequence ID" value="CAI8865817.1"/>
    <property type="molecule type" value="Genomic_DNA"/>
</dbReference>
<dbReference type="HAMAP" id="MF_00083">
    <property type="entry name" value="Pept_tRNA_hydro_bact"/>
    <property type="match status" value="1"/>
</dbReference>
<dbReference type="NCBIfam" id="TIGR00447">
    <property type="entry name" value="pth"/>
    <property type="match status" value="1"/>
</dbReference>
<dbReference type="SUPFAM" id="SSF53178">
    <property type="entry name" value="Peptidyl-tRNA hydrolase-like"/>
    <property type="match status" value="1"/>
</dbReference>
<protein>
    <recommendedName>
        <fullName evidence="6 7">Peptidyl-tRNA hydrolase</fullName>
        <shortName evidence="7">Pth</shortName>
        <ecNumber evidence="1 7">3.1.1.29</ecNumber>
    </recommendedName>
</protein>
<comment type="catalytic activity">
    <reaction evidence="7 8">
        <text>an N-acyl-L-alpha-aminoacyl-tRNA + H2O = an N-acyl-L-amino acid + a tRNA + H(+)</text>
        <dbReference type="Rhea" id="RHEA:54448"/>
        <dbReference type="Rhea" id="RHEA-COMP:10123"/>
        <dbReference type="Rhea" id="RHEA-COMP:13883"/>
        <dbReference type="ChEBI" id="CHEBI:15377"/>
        <dbReference type="ChEBI" id="CHEBI:15378"/>
        <dbReference type="ChEBI" id="CHEBI:59874"/>
        <dbReference type="ChEBI" id="CHEBI:78442"/>
        <dbReference type="ChEBI" id="CHEBI:138191"/>
        <dbReference type="EC" id="3.1.1.29"/>
    </reaction>
</comment>
<organism evidence="10 11">
    <name type="scientific">Methylocaldum szegediense</name>
    <dbReference type="NCBI Taxonomy" id="73780"/>
    <lineage>
        <taxon>Bacteria</taxon>
        <taxon>Pseudomonadati</taxon>
        <taxon>Pseudomonadota</taxon>
        <taxon>Gammaproteobacteria</taxon>
        <taxon>Methylococcales</taxon>
        <taxon>Methylococcaceae</taxon>
        <taxon>Methylocaldum</taxon>
    </lineage>
</organism>
<dbReference type="InterPro" id="IPR036416">
    <property type="entry name" value="Pept_tRNA_hydro_sf"/>
</dbReference>
<evidence type="ECO:0000313" key="10">
    <source>
        <dbReference type="EMBL" id="CAI8865817.1"/>
    </source>
</evidence>
<reference evidence="10 11" key="1">
    <citation type="submission" date="2023-03" db="EMBL/GenBank/DDBJ databases">
        <authorList>
            <person name="Pearce D."/>
        </authorList>
    </citation>
    <scope>NUCLEOTIDE SEQUENCE [LARGE SCALE GENOMIC DNA]</scope>
    <source>
        <strain evidence="10">Msz</strain>
    </source>
</reference>
<evidence type="ECO:0000256" key="5">
    <source>
        <dbReference type="ARBA" id="ARBA00038063"/>
    </source>
</evidence>
<comment type="function">
    <text evidence="7">Hydrolyzes ribosome-free peptidyl-tRNAs (with 1 or more amino acids incorporated), which drop off the ribosome during protein synthesis, or as a result of ribosome stalling.</text>
</comment>
<gene>
    <name evidence="7 10" type="primary">pth</name>
    <name evidence="10" type="ORF">MSZNOR_2785</name>
</gene>
<feature type="active site" description="Proton acceptor" evidence="7">
    <location>
        <position position="23"/>
    </location>
</feature>
<dbReference type="EC" id="3.1.1.29" evidence="1 7"/>